<evidence type="ECO:0000313" key="10">
    <source>
        <dbReference type="EMBL" id="KKN92955.1"/>
    </source>
</evidence>
<comment type="similarity">
    <text evidence="8">Belongs to the binding-protein-dependent transport system permease family. LivHM subfamily.</text>
</comment>
<organism evidence="10">
    <name type="scientific">marine sediment metagenome</name>
    <dbReference type="NCBI Taxonomy" id="412755"/>
    <lineage>
        <taxon>unclassified sequences</taxon>
        <taxon>metagenomes</taxon>
        <taxon>ecological metagenomes</taxon>
    </lineage>
</organism>
<evidence type="ECO:0000256" key="3">
    <source>
        <dbReference type="ARBA" id="ARBA00022475"/>
    </source>
</evidence>
<feature type="transmembrane region" description="Helical" evidence="9">
    <location>
        <begin position="142"/>
        <end position="161"/>
    </location>
</feature>
<dbReference type="GO" id="GO:0006865">
    <property type="term" value="P:amino acid transport"/>
    <property type="evidence" value="ECO:0007669"/>
    <property type="project" value="UniProtKB-KW"/>
</dbReference>
<dbReference type="PANTHER" id="PTHR11795">
    <property type="entry name" value="BRANCHED-CHAIN AMINO ACID TRANSPORT SYSTEM PERMEASE PROTEIN LIVH"/>
    <property type="match status" value="1"/>
</dbReference>
<evidence type="ECO:0000256" key="7">
    <source>
        <dbReference type="ARBA" id="ARBA00023136"/>
    </source>
</evidence>
<protein>
    <recommendedName>
        <fullName evidence="11">Branched-chain amino acid ABC transporter permease</fullName>
    </recommendedName>
</protein>
<keyword evidence="3" id="KW-1003">Cell membrane</keyword>
<keyword evidence="2" id="KW-0813">Transport</keyword>
<keyword evidence="7 9" id="KW-0472">Membrane</keyword>
<keyword evidence="4 9" id="KW-0812">Transmembrane</keyword>
<feature type="transmembrane region" description="Helical" evidence="9">
    <location>
        <begin position="94"/>
        <end position="115"/>
    </location>
</feature>
<evidence type="ECO:0000256" key="9">
    <source>
        <dbReference type="SAM" id="Phobius"/>
    </source>
</evidence>
<feature type="transmembrane region" description="Helical" evidence="9">
    <location>
        <begin position="224"/>
        <end position="251"/>
    </location>
</feature>
<accession>A0A0F9UI88</accession>
<gene>
    <name evidence="10" type="ORF">LCGC14_0202540</name>
</gene>
<name>A0A0F9UI88_9ZZZZ</name>
<dbReference type="InterPro" id="IPR001851">
    <property type="entry name" value="ABC_transp_permease"/>
</dbReference>
<dbReference type="GO" id="GO:0005886">
    <property type="term" value="C:plasma membrane"/>
    <property type="evidence" value="ECO:0007669"/>
    <property type="project" value="UniProtKB-SubCell"/>
</dbReference>
<evidence type="ECO:0000256" key="6">
    <source>
        <dbReference type="ARBA" id="ARBA00022989"/>
    </source>
</evidence>
<sequence length="292" mass="31018">MPLEAIFVLEQVVNGLFVGVNYLLIALGLSLIFSLGGIVNLAHGGFYAIGAYLVVLLFDTLGYSAFVAAPLLVAVIGVGVERVFLRPFYKADPALSLLLTFGLAMVIEQSLRMIFGASPRPFSIPQFLSGQIFIGDFIYSRYRFAILIVATAAVAGLWLLLQRTPFGRIVRAGIQAPDMVGALGISLKPYLTAVAALGLGLAGLAGTMMAPITGIHPAMGAEILIPAFVVVVIGGLGSFWGVIVAALLVGVVRGLTIYFYPPAAEASMYILMLLVLLVRPRGLFGERIARFE</sequence>
<evidence type="ECO:0000256" key="8">
    <source>
        <dbReference type="ARBA" id="ARBA00037998"/>
    </source>
</evidence>
<proteinExistence type="inferred from homology"/>
<dbReference type="EMBL" id="LAZR01000090">
    <property type="protein sequence ID" value="KKN92955.1"/>
    <property type="molecule type" value="Genomic_DNA"/>
</dbReference>
<evidence type="ECO:0000256" key="4">
    <source>
        <dbReference type="ARBA" id="ARBA00022692"/>
    </source>
</evidence>
<comment type="subcellular location">
    <subcellularLocation>
        <location evidence="1">Cell membrane</location>
        <topology evidence="1">Multi-pass membrane protein</topology>
    </subcellularLocation>
</comment>
<dbReference type="Pfam" id="PF02653">
    <property type="entry name" value="BPD_transp_2"/>
    <property type="match status" value="1"/>
</dbReference>
<dbReference type="PANTHER" id="PTHR11795:SF442">
    <property type="entry name" value="ABC TRANSPORTER ATP-BINDING PROTEIN"/>
    <property type="match status" value="1"/>
</dbReference>
<dbReference type="AlphaFoldDB" id="A0A0F9UI88"/>
<dbReference type="CDD" id="cd06582">
    <property type="entry name" value="TM_PBP1_LivH_like"/>
    <property type="match status" value="1"/>
</dbReference>
<comment type="caution">
    <text evidence="10">The sequence shown here is derived from an EMBL/GenBank/DDBJ whole genome shotgun (WGS) entry which is preliminary data.</text>
</comment>
<feature type="transmembrane region" description="Helical" evidence="9">
    <location>
        <begin position="49"/>
        <end position="74"/>
    </location>
</feature>
<evidence type="ECO:0000256" key="2">
    <source>
        <dbReference type="ARBA" id="ARBA00022448"/>
    </source>
</evidence>
<reference evidence="10" key="1">
    <citation type="journal article" date="2015" name="Nature">
        <title>Complex archaea that bridge the gap between prokaryotes and eukaryotes.</title>
        <authorList>
            <person name="Spang A."/>
            <person name="Saw J.H."/>
            <person name="Jorgensen S.L."/>
            <person name="Zaremba-Niedzwiedzka K."/>
            <person name="Martijn J."/>
            <person name="Lind A.E."/>
            <person name="van Eijk R."/>
            <person name="Schleper C."/>
            <person name="Guy L."/>
            <person name="Ettema T.J."/>
        </authorList>
    </citation>
    <scope>NUCLEOTIDE SEQUENCE</scope>
</reference>
<evidence type="ECO:0000256" key="5">
    <source>
        <dbReference type="ARBA" id="ARBA00022970"/>
    </source>
</evidence>
<keyword evidence="5" id="KW-0029">Amino-acid transport</keyword>
<dbReference type="GO" id="GO:0022857">
    <property type="term" value="F:transmembrane transporter activity"/>
    <property type="evidence" value="ECO:0007669"/>
    <property type="project" value="InterPro"/>
</dbReference>
<dbReference type="InterPro" id="IPR052157">
    <property type="entry name" value="BCAA_transport_permease"/>
</dbReference>
<evidence type="ECO:0008006" key="11">
    <source>
        <dbReference type="Google" id="ProtNLM"/>
    </source>
</evidence>
<feature type="transmembrane region" description="Helical" evidence="9">
    <location>
        <begin position="257"/>
        <end position="278"/>
    </location>
</feature>
<evidence type="ECO:0000256" key="1">
    <source>
        <dbReference type="ARBA" id="ARBA00004651"/>
    </source>
</evidence>
<feature type="transmembrane region" description="Helical" evidence="9">
    <location>
        <begin position="20"/>
        <end position="42"/>
    </location>
</feature>
<keyword evidence="6 9" id="KW-1133">Transmembrane helix</keyword>
<feature type="transmembrane region" description="Helical" evidence="9">
    <location>
        <begin position="190"/>
        <end position="212"/>
    </location>
</feature>